<evidence type="ECO:0000313" key="4">
    <source>
        <dbReference type="Proteomes" id="UP000516369"/>
    </source>
</evidence>
<dbReference type="InterPro" id="IPR023614">
    <property type="entry name" value="Porin_dom_sf"/>
</dbReference>
<feature type="compositionally biased region" description="Acidic residues" evidence="1">
    <location>
        <begin position="68"/>
        <end position="78"/>
    </location>
</feature>
<dbReference type="Proteomes" id="UP000516369">
    <property type="component" value="Chromosome"/>
</dbReference>
<feature type="chain" id="PRO_5028884394" description="Outer membrane beta-barrel protein" evidence="2">
    <location>
        <begin position="23"/>
        <end position="306"/>
    </location>
</feature>
<dbReference type="RefSeq" id="WP_190262129.1">
    <property type="nucleotide sequence ID" value="NZ_CP053923.1"/>
</dbReference>
<dbReference type="Pfam" id="PF09694">
    <property type="entry name" value="Gcw_chp"/>
    <property type="match status" value="1"/>
</dbReference>
<dbReference type="EMBL" id="CP053923">
    <property type="protein sequence ID" value="QNT68694.1"/>
    <property type="molecule type" value="Genomic_DNA"/>
</dbReference>
<evidence type="ECO:0000256" key="1">
    <source>
        <dbReference type="SAM" id="MobiDB-lite"/>
    </source>
</evidence>
<evidence type="ECO:0000256" key="2">
    <source>
        <dbReference type="SAM" id="SignalP"/>
    </source>
</evidence>
<feature type="compositionally biased region" description="Acidic residues" evidence="1">
    <location>
        <begin position="45"/>
        <end position="60"/>
    </location>
</feature>
<feature type="region of interest" description="Disordered" evidence="1">
    <location>
        <begin position="36"/>
        <end position="82"/>
    </location>
</feature>
<dbReference type="NCBIfam" id="TIGR02001">
    <property type="entry name" value="gcw_chp"/>
    <property type="match status" value="1"/>
</dbReference>
<dbReference type="Gene3D" id="2.40.160.10">
    <property type="entry name" value="Porin"/>
    <property type="match status" value="1"/>
</dbReference>
<organism evidence="3 4">
    <name type="scientific">Defluviicoccus vanus</name>
    <dbReference type="NCBI Taxonomy" id="111831"/>
    <lineage>
        <taxon>Bacteria</taxon>
        <taxon>Pseudomonadati</taxon>
        <taxon>Pseudomonadota</taxon>
        <taxon>Alphaproteobacteria</taxon>
        <taxon>Rhodospirillales</taxon>
        <taxon>Rhodospirillaceae</taxon>
        <taxon>Defluviicoccus</taxon>
    </lineage>
</organism>
<protein>
    <recommendedName>
        <fullName evidence="5">Outer membrane beta-barrel protein</fullName>
    </recommendedName>
</protein>
<gene>
    <name evidence="3" type="ORF">HQ394_04080</name>
</gene>
<reference evidence="3 4" key="1">
    <citation type="submission" date="2020-05" db="EMBL/GenBank/DDBJ databases">
        <title>Complete closed genome sequence of Defluviicoccus vanus.</title>
        <authorList>
            <person name="Bessarab I."/>
            <person name="Arumugam K."/>
            <person name="Maszenan A.M."/>
            <person name="Seviour R.J."/>
            <person name="Williams R.B."/>
        </authorList>
    </citation>
    <scope>NUCLEOTIDE SEQUENCE [LARGE SCALE GENOMIC DNA]</scope>
    <source>
        <strain evidence="3 4">Ben 114</strain>
    </source>
</reference>
<keyword evidence="2" id="KW-0732">Signal</keyword>
<dbReference type="AlphaFoldDB" id="A0A7H1MZ08"/>
<proteinExistence type="predicted"/>
<dbReference type="KEGG" id="dvn:HQ394_04080"/>
<accession>A0A7H1MZ08</accession>
<dbReference type="InterPro" id="IPR010239">
    <property type="entry name" value="CHP02001"/>
</dbReference>
<keyword evidence="4" id="KW-1185">Reference proteome</keyword>
<evidence type="ECO:0000313" key="3">
    <source>
        <dbReference type="EMBL" id="QNT68694.1"/>
    </source>
</evidence>
<sequence>MRRAAILAIPVVTFVLSQSANATDVATAEDSPTAIVTGDLQGTDASDDAVAEDAAAETDGEGAASSDAEPEPGEEAEDASVLPGEITADVALVSDYIFRGITNTDHNPAIQGGLTYSVDVGLPDAQPYVGFWGSNVDFNDGGEASVELDLTFGFSGTIADLDWDIGGQYYAYPGANSNLNYNYWEIPLHLSYALDDHFSLQAQYSYSPDFFANSGNAHYLLAGVRWQQPIHAVTLGVEATTGHQWIEDNATYGVDNYQDWRVAVSLTVEKITLGIAYTDTNLSKSQCFSGTNQCEPRVTFSLGASF</sequence>
<name>A0A7H1MZ08_9PROT</name>
<evidence type="ECO:0008006" key="5">
    <source>
        <dbReference type="Google" id="ProtNLM"/>
    </source>
</evidence>
<feature type="signal peptide" evidence="2">
    <location>
        <begin position="1"/>
        <end position="22"/>
    </location>
</feature>